<sequence>MNSTIETILNHRSIRDFEDKLLSDEQIITIINCAQAASTSSFIQAYSIIGVNDVEKKKELAQLSGNQSYVEKNGHFFVFCADFHRHDVVSEMEDVDLEPALESTERFMIGLIDATIAAQNAALAAESMGLGICYIGGIRNNLEAVCDVLQTPKRVIPLFGLAVGYPKTITGQKPRLPFTNVYHENVYQQDHKHYTKQLEQYNETITEYYQERTNGARKDTWTAQMANMLKEPKRMYMKKFVEEKGFNKR</sequence>
<dbReference type="Proteomes" id="UP001518925">
    <property type="component" value="Unassembled WGS sequence"/>
</dbReference>
<dbReference type="InterPro" id="IPR029479">
    <property type="entry name" value="Nitroreductase"/>
</dbReference>
<keyword evidence="8" id="KW-1185">Reference proteome</keyword>
<dbReference type="GO" id="GO:0052873">
    <property type="term" value="F:FMN reductase (NADPH) activity"/>
    <property type="evidence" value="ECO:0007669"/>
    <property type="project" value="UniProtKB-EC"/>
</dbReference>
<keyword evidence="5" id="KW-0521">NADP</keyword>
<dbReference type="Pfam" id="PF00881">
    <property type="entry name" value="Nitroreductase"/>
    <property type="match status" value="1"/>
</dbReference>
<keyword evidence="3 5" id="KW-0288">FMN</keyword>
<dbReference type="EMBL" id="JAFELM010000016">
    <property type="protein sequence ID" value="MBM6616843.1"/>
    <property type="molecule type" value="Genomic_DNA"/>
</dbReference>
<name>A0ABS2DH24_9BACI</name>
<dbReference type="NCBIfam" id="NF008033">
    <property type="entry name" value="PRK10765.1"/>
    <property type="match status" value="1"/>
</dbReference>
<evidence type="ECO:0000313" key="7">
    <source>
        <dbReference type="EMBL" id="MBM6616843.1"/>
    </source>
</evidence>
<evidence type="ECO:0000256" key="5">
    <source>
        <dbReference type="PIRNR" id="PIRNR005426"/>
    </source>
</evidence>
<dbReference type="Gene3D" id="3.40.109.10">
    <property type="entry name" value="NADH Oxidase"/>
    <property type="match status" value="1"/>
</dbReference>
<proteinExistence type="inferred from homology"/>
<accession>A0ABS2DH24</accession>
<dbReference type="RefSeq" id="WP_204202217.1">
    <property type="nucleotide sequence ID" value="NZ_JAFELM010000016.1"/>
</dbReference>
<keyword evidence="4 5" id="KW-0560">Oxidoreductase</keyword>
<evidence type="ECO:0000256" key="3">
    <source>
        <dbReference type="ARBA" id="ARBA00022643"/>
    </source>
</evidence>
<dbReference type="InterPro" id="IPR000415">
    <property type="entry name" value="Nitroreductase-like"/>
</dbReference>
<evidence type="ECO:0000256" key="2">
    <source>
        <dbReference type="ARBA" id="ARBA00022630"/>
    </source>
</evidence>
<dbReference type="SUPFAM" id="SSF55469">
    <property type="entry name" value="FMN-dependent nitroreductase-like"/>
    <property type="match status" value="1"/>
</dbReference>
<dbReference type="PANTHER" id="PTHR43425:SF3">
    <property type="entry name" value="NADPH-DEPENDENT OXIDOREDUCTASE"/>
    <property type="match status" value="1"/>
</dbReference>
<gene>
    <name evidence="7" type="primary">nfsA</name>
    <name evidence="7" type="ORF">JR050_03990</name>
</gene>
<feature type="domain" description="Nitroreductase" evidence="6">
    <location>
        <begin position="8"/>
        <end position="165"/>
    </location>
</feature>
<dbReference type="PANTHER" id="PTHR43425">
    <property type="entry name" value="OXYGEN-INSENSITIVE NADPH NITROREDUCTASE"/>
    <property type="match status" value="1"/>
</dbReference>
<dbReference type="InterPro" id="IPR016446">
    <property type="entry name" value="Flavin_OxRdtase_Frp"/>
</dbReference>
<dbReference type="EC" id="1.5.1.38" evidence="7"/>
<evidence type="ECO:0000313" key="8">
    <source>
        <dbReference type="Proteomes" id="UP001518925"/>
    </source>
</evidence>
<comment type="caution">
    <text evidence="7">The sequence shown here is derived from an EMBL/GenBank/DDBJ whole genome shotgun (WGS) entry which is preliminary data.</text>
</comment>
<dbReference type="CDD" id="cd02146">
    <property type="entry name" value="NfsA-like"/>
    <property type="match status" value="1"/>
</dbReference>
<evidence type="ECO:0000256" key="1">
    <source>
        <dbReference type="ARBA" id="ARBA00008366"/>
    </source>
</evidence>
<evidence type="ECO:0000256" key="4">
    <source>
        <dbReference type="ARBA" id="ARBA00023002"/>
    </source>
</evidence>
<keyword evidence="2 5" id="KW-0285">Flavoprotein</keyword>
<organism evidence="7 8">
    <name type="scientific">Bacillus suaedaesalsae</name>
    <dbReference type="NCBI Taxonomy" id="2810349"/>
    <lineage>
        <taxon>Bacteria</taxon>
        <taxon>Bacillati</taxon>
        <taxon>Bacillota</taxon>
        <taxon>Bacilli</taxon>
        <taxon>Bacillales</taxon>
        <taxon>Bacillaceae</taxon>
        <taxon>Bacillus</taxon>
    </lineage>
</organism>
<protein>
    <submittedName>
        <fullName evidence="7">Oxygen-insensitive NADPH nitroreductase</fullName>
        <ecNumber evidence="7">1.5.1.38</ecNumber>
    </submittedName>
</protein>
<comment type="similarity">
    <text evidence="1 5">Belongs to the flavin oxidoreductase frp family.</text>
</comment>
<reference evidence="7 8" key="1">
    <citation type="submission" date="2021-02" db="EMBL/GenBank/DDBJ databases">
        <title>Bacillus sp. RD4P76, an endophyte from a halophyte.</title>
        <authorList>
            <person name="Sun J.-Q."/>
        </authorList>
    </citation>
    <scope>NUCLEOTIDE SEQUENCE [LARGE SCALE GENOMIC DNA]</scope>
    <source>
        <strain evidence="7 8">RD4P76</strain>
    </source>
</reference>
<dbReference type="PIRSF" id="PIRSF005426">
    <property type="entry name" value="Frp"/>
    <property type="match status" value="1"/>
</dbReference>
<evidence type="ECO:0000259" key="6">
    <source>
        <dbReference type="Pfam" id="PF00881"/>
    </source>
</evidence>